<evidence type="ECO:0000256" key="1">
    <source>
        <dbReference type="ARBA" id="ARBA00004123"/>
    </source>
</evidence>
<dbReference type="PANTHER" id="PTHR11842">
    <property type="entry name" value="MITOTIC SPINDLE ASSEMBLY CHECKPOINT PROTEIN MAD2"/>
    <property type="match status" value="1"/>
</dbReference>
<dbReference type="GO" id="GO:0016035">
    <property type="term" value="C:zeta DNA polymerase complex"/>
    <property type="evidence" value="ECO:0007669"/>
    <property type="project" value="TreeGrafter"/>
</dbReference>
<comment type="subcellular location">
    <subcellularLocation>
        <location evidence="1">Nucleus</location>
    </subcellularLocation>
</comment>
<comment type="caution">
    <text evidence="5">The sequence shown here is derived from an EMBL/GenBank/DDBJ whole genome shotgun (WGS) entry which is preliminary data.</text>
</comment>
<dbReference type="InterPro" id="IPR045091">
    <property type="entry name" value="Mad2-like"/>
</dbReference>
<dbReference type="InterPro" id="IPR003511">
    <property type="entry name" value="HORMA_dom"/>
</dbReference>
<organism evidence="5 6">
    <name type="scientific">Rhododendron griersonianum</name>
    <dbReference type="NCBI Taxonomy" id="479676"/>
    <lineage>
        <taxon>Eukaryota</taxon>
        <taxon>Viridiplantae</taxon>
        <taxon>Streptophyta</taxon>
        <taxon>Embryophyta</taxon>
        <taxon>Tracheophyta</taxon>
        <taxon>Spermatophyta</taxon>
        <taxon>Magnoliopsida</taxon>
        <taxon>eudicotyledons</taxon>
        <taxon>Gunneridae</taxon>
        <taxon>Pentapetalae</taxon>
        <taxon>asterids</taxon>
        <taxon>Ericales</taxon>
        <taxon>Ericaceae</taxon>
        <taxon>Ericoideae</taxon>
        <taxon>Rhodoreae</taxon>
        <taxon>Rhododendron</taxon>
    </lineage>
</organism>
<keyword evidence="6" id="KW-1185">Reference proteome</keyword>
<reference evidence="5" key="1">
    <citation type="submission" date="2020-08" db="EMBL/GenBank/DDBJ databases">
        <title>Plant Genome Project.</title>
        <authorList>
            <person name="Zhang R.-G."/>
        </authorList>
    </citation>
    <scope>NUCLEOTIDE SEQUENCE</scope>
    <source>
        <strain evidence="5">WSP0</strain>
        <tissue evidence="5">Leaf</tissue>
    </source>
</reference>
<dbReference type="Proteomes" id="UP000823749">
    <property type="component" value="Chromosome 4"/>
</dbReference>
<sequence length="204" mass="23338">MERRDNQSPQAQTARILVEFLEAAITSIVFLKGVYPSGAFERRRYMNVVVQKARYPQLREYINSSITGLLPFIEKGLVERVAVIFFDSENIPLERFIFKLSVNQSYGSKVEAADLEFSLRSFFIKLPVSEPLTKVLPQDCRWEITAYFRALPQASTSKVAELWIPTDTKQWLQPPLITPVKSMSSEPLGVQLYLEHPSLSEPKP</sequence>
<dbReference type="FunFam" id="3.30.900.10:FF:000003">
    <property type="entry name" value="Mitotic spindle assembly checkpoint protein MAD2B"/>
    <property type="match status" value="1"/>
</dbReference>
<keyword evidence="3" id="KW-0539">Nucleus</keyword>
<evidence type="ECO:0000313" key="5">
    <source>
        <dbReference type="EMBL" id="KAG5550873.1"/>
    </source>
</evidence>
<evidence type="ECO:0000256" key="3">
    <source>
        <dbReference type="ARBA" id="ARBA00023242"/>
    </source>
</evidence>
<dbReference type="AlphaFoldDB" id="A0AAV6KED8"/>
<dbReference type="GO" id="GO:0006974">
    <property type="term" value="P:DNA damage response"/>
    <property type="evidence" value="ECO:0007669"/>
    <property type="project" value="UniProtKB-KW"/>
</dbReference>
<keyword evidence="2" id="KW-0227">DNA damage</keyword>
<dbReference type="EMBL" id="JACTNZ010000004">
    <property type="protein sequence ID" value="KAG5550873.1"/>
    <property type="molecule type" value="Genomic_DNA"/>
</dbReference>
<accession>A0AAV6KED8</accession>
<evidence type="ECO:0000256" key="2">
    <source>
        <dbReference type="ARBA" id="ARBA00022763"/>
    </source>
</evidence>
<dbReference type="InterPro" id="IPR036570">
    <property type="entry name" value="HORMA_dom_sf"/>
</dbReference>
<feature type="domain" description="HORMA" evidence="4">
    <location>
        <begin position="11"/>
        <end position="194"/>
    </location>
</feature>
<name>A0AAV6KED8_9ERIC</name>
<gene>
    <name evidence="5" type="ORF">RHGRI_009345</name>
</gene>
<dbReference type="PANTHER" id="PTHR11842:SF10">
    <property type="entry name" value="MITOTIC SPINDLE ASSEMBLY CHECKPOINT PROTEIN MAD2B"/>
    <property type="match status" value="1"/>
</dbReference>
<evidence type="ECO:0000313" key="6">
    <source>
        <dbReference type="Proteomes" id="UP000823749"/>
    </source>
</evidence>
<evidence type="ECO:0000259" key="4">
    <source>
        <dbReference type="PROSITE" id="PS50815"/>
    </source>
</evidence>
<dbReference type="Pfam" id="PF02301">
    <property type="entry name" value="HORMA"/>
    <property type="match status" value="1"/>
</dbReference>
<dbReference type="SUPFAM" id="SSF56019">
    <property type="entry name" value="The spindle assembly checkpoint protein mad2"/>
    <property type="match status" value="1"/>
</dbReference>
<proteinExistence type="predicted"/>
<dbReference type="PROSITE" id="PS50815">
    <property type="entry name" value="HORMA"/>
    <property type="match status" value="1"/>
</dbReference>
<dbReference type="GO" id="GO:0005634">
    <property type="term" value="C:nucleus"/>
    <property type="evidence" value="ECO:0007669"/>
    <property type="project" value="UniProtKB-SubCell"/>
</dbReference>
<protein>
    <recommendedName>
        <fullName evidence="4">HORMA domain-containing protein</fullName>
    </recommendedName>
</protein>
<dbReference type="Gene3D" id="3.30.900.10">
    <property type="entry name" value="HORMA domain"/>
    <property type="match status" value="1"/>
</dbReference>